<evidence type="ECO:0000256" key="5">
    <source>
        <dbReference type="ARBA" id="ARBA00022847"/>
    </source>
</evidence>
<evidence type="ECO:0000256" key="3">
    <source>
        <dbReference type="ARBA" id="ARBA00022475"/>
    </source>
</evidence>
<evidence type="ECO:0000256" key="2">
    <source>
        <dbReference type="ARBA" id="ARBA00022448"/>
    </source>
</evidence>
<accession>A0A1I4V068</accession>
<dbReference type="Gene3D" id="1.10.3860.10">
    <property type="entry name" value="Sodium:dicarboxylate symporter"/>
    <property type="match status" value="1"/>
</dbReference>
<feature type="transmembrane region" description="Helical" evidence="8">
    <location>
        <begin position="70"/>
        <end position="92"/>
    </location>
</feature>
<feature type="transmembrane region" description="Helical" evidence="8">
    <location>
        <begin position="386"/>
        <end position="409"/>
    </location>
</feature>
<dbReference type="Proteomes" id="UP000199339">
    <property type="component" value="Unassembled WGS sequence"/>
</dbReference>
<dbReference type="GO" id="GO:0006835">
    <property type="term" value="P:dicarboxylic acid transport"/>
    <property type="evidence" value="ECO:0007669"/>
    <property type="project" value="TreeGrafter"/>
</dbReference>
<feature type="transmembrane region" description="Helical" evidence="8">
    <location>
        <begin position="31"/>
        <end position="50"/>
    </location>
</feature>
<dbReference type="PRINTS" id="PR00173">
    <property type="entry name" value="EDTRNSPORT"/>
</dbReference>
<dbReference type="GO" id="GO:0005886">
    <property type="term" value="C:plasma membrane"/>
    <property type="evidence" value="ECO:0007669"/>
    <property type="project" value="UniProtKB-SubCell"/>
</dbReference>
<dbReference type="PANTHER" id="PTHR42865">
    <property type="entry name" value="PROTON/GLUTAMATE-ASPARTATE SYMPORTER"/>
    <property type="match status" value="1"/>
</dbReference>
<dbReference type="PANTHER" id="PTHR42865:SF7">
    <property type="entry name" value="PROTON_GLUTAMATE-ASPARTATE SYMPORTER"/>
    <property type="match status" value="1"/>
</dbReference>
<feature type="transmembrane region" description="Helical" evidence="8">
    <location>
        <begin position="361"/>
        <end position="380"/>
    </location>
</feature>
<feature type="transmembrane region" description="Helical" evidence="8">
    <location>
        <begin position="113"/>
        <end position="133"/>
    </location>
</feature>
<dbReference type="AlphaFoldDB" id="A0A1I4V068"/>
<dbReference type="InterPro" id="IPR036458">
    <property type="entry name" value="Na:dicarbo_symporter_sf"/>
</dbReference>
<evidence type="ECO:0000256" key="8">
    <source>
        <dbReference type="SAM" id="Phobius"/>
    </source>
</evidence>
<evidence type="ECO:0000313" key="9">
    <source>
        <dbReference type="EMBL" id="SFM94657.1"/>
    </source>
</evidence>
<keyword evidence="2" id="KW-0813">Transport</keyword>
<reference evidence="10" key="1">
    <citation type="submission" date="2016-10" db="EMBL/GenBank/DDBJ databases">
        <authorList>
            <person name="Varghese N."/>
            <person name="Submissions S."/>
        </authorList>
    </citation>
    <scope>NUCLEOTIDE SEQUENCE [LARGE SCALE GENOMIC DNA]</scope>
    <source>
        <strain evidence="10">CGMCC 1.6775</strain>
    </source>
</reference>
<dbReference type="SUPFAM" id="SSF118215">
    <property type="entry name" value="Proton glutamate symport protein"/>
    <property type="match status" value="1"/>
</dbReference>
<evidence type="ECO:0000256" key="7">
    <source>
        <dbReference type="ARBA" id="ARBA00023136"/>
    </source>
</evidence>
<organism evidence="9 10">
    <name type="scientific">Marinobacter pelagius</name>
    <dbReference type="NCBI Taxonomy" id="379482"/>
    <lineage>
        <taxon>Bacteria</taxon>
        <taxon>Pseudomonadati</taxon>
        <taxon>Pseudomonadota</taxon>
        <taxon>Gammaproteobacteria</taxon>
        <taxon>Pseudomonadales</taxon>
        <taxon>Marinobacteraceae</taxon>
        <taxon>Marinobacter</taxon>
    </lineage>
</organism>
<feature type="transmembrane region" description="Helical" evidence="8">
    <location>
        <begin position="224"/>
        <end position="243"/>
    </location>
</feature>
<sequence length="451" mass="47899">MTNNSEDFPNYYLRPLRHLNVYLSGLVKGRLWLKVLIGMGAGLVVGTLLGPSVGLIEPERGRLIGNWLAFPGHLFLATIQMIVIPLVIASVVRGLASSEDLSQLRKLGMRVSIFFVITTAIAASIGLWVGGLINPGRMLTGLATPAAEPSDEVVNATMPSVEDLPQTLLGLLPGNPLDAMVEGQMLQVVIFSIIVGIALVSMAPEKSRPMLDLLDSLQQVCMTVVKWAMRLAPFAVFGLMAQLTTTIGFRAMLGMGSYVLTVLLGLLILLGFYLLILKLLVGQRPLQFLKDSRDVLLLAFSTSSSAAVMPLSIRTAEDKLGVRPSISEFVIPLGATINMNGTALYQAVATVFLAQVYGIDLGWGSMALVVAMAVGASIGSPATPGVGIVILAMVLQTVGIPPSGIALIMGVDRILDMCRTAINVTGDLVTCRLMENWSGTRLPPEPAPADS</sequence>
<gene>
    <name evidence="9" type="ORF">SAMN04487961_1664</name>
</gene>
<feature type="transmembrane region" description="Helical" evidence="8">
    <location>
        <begin position="185"/>
        <end position="203"/>
    </location>
</feature>
<keyword evidence="6 8" id="KW-1133">Transmembrane helix</keyword>
<evidence type="ECO:0000256" key="4">
    <source>
        <dbReference type="ARBA" id="ARBA00022692"/>
    </source>
</evidence>
<evidence type="ECO:0000256" key="6">
    <source>
        <dbReference type="ARBA" id="ARBA00022989"/>
    </source>
</evidence>
<dbReference type="GO" id="GO:0015293">
    <property type="term" value="F:symporter activity"/>
    <property type="evidence" value="ECO:0007669"/>
    <property type="project" value="UniProtKB-KW"/>
</dbReference>
<dbReference type="OrthoDB" id="9766690at2"/>
<keyword evidence="10" id="KW-1185">Reference proteome</keyword>
<evidence type="ECO:0000313" key="10">
    <source>
        <dbReference type="Proteomes" id="UP000199339"/>
    </source>
</evidence>
<dbReference type="FunFam" id="1.10.3860.10:FF:000001">
    <property type="entry name" value="C4-dicarboxylate transport protein"/>
    <property type="match status" value="1"/>
</dbReference>
<protein>
    <submittedName>
        <fullName evidence="9">Na+/H+-dicarboxylate symporter</fullName>
    </submittedName>
</protein>
<comment type="subcellular location">
    <subcellularLocation>
        <location evidence="1">Cell membrane</location>
        <topology evidence="1">Multi-pass membrane protein</topology>
    </subcellularLocation>
</comment>
<dbReference type="InterPro" id="IPR001991">
    <property type="entry name" value="Na-dicarboxylate_symporter"/>
</dbReference>
<keyword evidence="5" id="KW-0769">Symport</keyword>
<dbReference type="EMBL" id="FOUR01000003">
    <property type="protein sequence ID" value="SFM94657.1"/>
    <property type="molecule type" value="Genomic_DNA"/>
</dbReference>
<name>A0A1I4V068_9GAMM</name>
<feature type="transmembrane region" description="Helical" evidence="8">
    <location>
        <begin position="255"/>
        <end position="275"/>
    </location>
</feature>
<dbReference type="RefSeq" id="WP_092001514.1">
    <property type="nucleotide sequence ID" value="NZ_FOUR01000003.1"/>
</dbReference>
<proteinExistence type="predicted"/>
<keyword evidence="3" id="KW-1003">Cell membrane</keyword>
<evidence type="ECO:0000256" key="1">
    <source>
        <dbReference type="ARBA" id="ARBA00004651"/>
    </source>
</evidence>
<dbReference type="Pfam" id="PF00375">
    <property type="entry name" value="SDF"/>
    <property type="match status" value="1"/>
</dbReference>
<keyword evidence="7 8" id="KW-0472">Membrane</keyword>
<keyword evidence="4 8" id="KW-0812">Transmembrane</keyword>